<name>A0A7J7MU39_9MAGN</name>
<proteinExistence type="predicted"/>
<evidence type="ECO:0000259" key="1">
    <source>
        <dbReference type="Pfam" id="PF11961"/>
    </source>
</evidence>
<dbReference type="PANTHER" id="PTHR31730:SF2">
    <property type="entry name" value="PROTEIN PSK SIMULATOR 3"/>
    <property type="match status" value="1"/>
</dbReference>
<organism evidence="2 3">
    <name type="scientific">Kingdonia uniflora</name>
    <dbReference type="NCBI Taxonomy" id="39325"/>
    <lineage>
        <taxon>Eukaryota</taxon>
        <taxon>Viridiplantae</taxon>
        <taxon>Streptophyta</taxon>
        <taxon>Embryophyta</taxon>
        <taxon>Tracheophyta</taxon>
        <taxon>Spermatophyta</taxon>
        <taxon>Magnoliopsida</taxon>
        <taxon>Ranunculales</taxon>
        <taxon>Circaeasteraceae</taxon>
        <taxon>Kingdonia</taxon>
    </lineage>
</organism>
<gene>
    <name evidence="2" type="ORF">GIB67_019445</name>
</gene>
<protein>
    <recommendedName>
        <fullName evidence="1">DUF3475 domain-containing protein</fullName>
    </recommendedName>
</protein>
<dbReference type="PANTHER" id="PTHR31730">
    <property type="entry name" value="OS01G0873900 PROTEIN"/>
    <property type="match status" value="1"/>
</dbReference>
<reference evidence="2 3" key="1">
    <citation type="journal article" date="2020" name="IScience">
        <title>Genome Sequencing of the Endangered Kingdonia uniflora (Circaeasteraceae, Ranunculales) Reveals Potential Mechanisms of Evolutionary Specialization.</title>
        <authorList>
            <person name="Sun Y."/>
            <person name="Deng T."/>
            <person name="Zhang A."/>
            <person name="Moore M.J."/>
            <person name="Landis J.B."/>
            <person name="Lin N."/>
            <person name="Zhang H."/>
            <person name="Zhang X."/>
            <person name="Huang J."/>
            <person name="Zhang X."/>
            <person name="Sun H."/>
            <person name="Wang H."/>
        </authorList>
    </citation>
    <scope>NUCLEOTIDE SEQUENCE [LARGE SCALE GENOMIC DNA]</scope>
    <source>
        <strain evidence="2">TB1705</strain>
        <tissue evidence="2">Leaf</tissue>
    </source>
</reference>
<dbReference type="EMBL" id="JACGCM010001222">
    <property type="protein sequence ID" value="KAF6158406.1"/>
    <property type="molecule type" value="Genomic_DNA"/>
</dbReference>
<dbReference type="GO" id="GO:0045927">
    <property type="term" value="P:positive regulation of growth"/>
    <property type="evidence" value="ECO:0007669"/>
    <property type="project" value="InterPro"/>
</dbReference>
<accession>A0A7J7MU39</accession>
<feature type="domain" description="DUF3475" evidence="1">
    <location>
        <begin position="160"/>
        <end position="216"/>
    </location>
</feature>
<keyword evidence="3" id="KW-1185">Reference proteome</keyword>
<evidence type="ECO:0000313" key="2">
    <source>
        <dbReference type="EMBL" id="KAF6158406.1"/>
    </source>
</evidence>
<dbReference type="InterPro" id="IPR045021">
    <property type="entry name" value="PSI1/2/3"/>
</dbReference>
<dbReference type="OrthoDB" id="1930959at2759"/>
<dbReference type="Pfam" id="PF11961">
    <property type="entry name" value="DUF3475"/>
    <property type="match status" value="1"/>
</dbReference>
<evidence type="ECO:0000313" key="3">
    <source>
        <dbReference type="Proteomes" id="UP000541444"/>
    </source>
</evidence>
<dbReference type="AlphaFoldDB" id="A0A7J7MU39"/>
<dbReference type="Proteomes" id="UP000541444">
    <property type="component" value="Unassembled WGS sequence"/>
</dbReference>
<dbReference type="InterPro" id="IPR021864">
    <property type="entry name" value="DUF3475"/>
</dbReference>
<comment type="caution">
    <text evidence="2">The sequence shown here is derived from an EMBL/GenBank/DDBJ whole genome shotgun (WGS) entry which is preliminary data.</text>
</comment>
<sequence length="283" mass="31038">MGGLCSRICIVNSTTRGFPQTNGHINCQTGSRYCSREESSKNAESNSLAMGMVGEAAEKQLQEPFSFPEVSRNNVNNQNDIYDGIPRLSREMSHKSRSTKSAAAAIAKVSEVSSLLGRAGTVGLGKAVDVLDTLGSSMTNLNTNSGFISGMTTKGNKISILAFEVANTIVKGSNLMHSLSKENIKHLKEVVLPSEGVRHLVSKDMDELLRIAAADKREELKVFSGEVVRFGNRCKDPQWHNLDRYFERLDSEPTPQKQLKEEAEIVINQLMTLVQYTAVSKPC</sequence>